<evidence type="ECO:0000256" key="2">
    <source>
        <dbReference type="ARBA" id="ARBA00022679"/>
    </source>
</evidence>
<evidence type="ECO:0000259" key="5">
    <source>
        <dbReference type="Pfam" id="PF00294"/>
    </source>
</evidence>
<dbReference type="InterPro" id="IPR029056">
    <property type="entry name" value="Ribokinase-like"/>
</dbReference>
<reference evidence="6 7" key="1">
    <citation type="submission" date="2020-02" db="EMBL/GenBank/DDBJ databases">
        <title>Whole-genome analyses of novel actinobacteria.</title>
        <authorList>
            <person name="Sahin N."/>
        </authorList>
    </citation>
    <scope>NUCLEOTIDE SEQUENCE [LARGE SCALE GENOMIC DNA]</scope>
    <source>
        <strain evidence="6 7">A7024</strain>
    </source>
</reference>
<dbReference type="PANTHER" id="PTHR10584:SF166">
    <property type="entry name" value="RIBOKINASE"/>
    <property type="match status" value="1"/>
</dbReference>
<dbReference type="GO" id="GO:0005829">
    <property type="term" value="C:cytosol"/>
    <property type="evidence" value="ECO:0007669"/>
    <property type="project" value="TreeGrafter"/>
</dbReference>
<dbReference type="InterPro" id="IPR002139">
    <property type="entry name" value="Ribo/fructo_kinase"/>
</dbReference>
<name>A0A6G4UCB9_9ACTN</name>
<evidence type="ECO:0000313" key="6">
    <source>
        <dbReference type="EMBL" id="NGN69360.1"/>
    </source>
</evidence>
<dbReference type="RefSeq" id="WP_165244224.1">
    <property type="nucleotide sequence ID" value="NZ_JAAKZV010000286.1"/>
</dbReference>
<dbReference type="GO" id="GO:0006796">
    <property type="term" value="P:phosphate-containing compound metabolic process"/>
    <property type="evidence" value="ECO:0007669"/>
    <property type="project" value="UniProtKB-ARBA"/>
</dbReference>
<dbReference type="SUPFAM" id="SSF53613">
    <property type="entry name" value="Ribokinase-like"/>
    <property type="match status" value="1"/>
</dbReference>
<dbReference type="InterPro" id="IPR002173">
    <property type="entry name" value="Carboh/pur_kinase_PfkB_CS"/>
</dbReference>
<keyword evidence="7" id="KW-1185">Reference proteome</keyword>
<sequence>MKDRRGGGVLAVGPVARDITVLIDALPGRGDAARVREFCIEAGGKGANPAVAVAALGTRVALLGQIGADEAGAAARRELTALGVDVSPVEVTPDRPTGHIVHLVEPGGRRRYVEAAGATELLSPAADTIAARCADHAYVLLSTAVREDTATTVCRVAHEHGATVIVDGSGDPGTVAAVLEHTHVLRCDATEAAALADRPVTDFGTGLTAARHLRGRGPGTVIVGAGADGDVVVGDEGLELRLPHLPVRSVNPTGGGDALIGALTALLAQGFAVADAAPLASAAAADTVARLGARPRFDRATLEDLAVRPAS</sequence>
<dbReference type="PROSITE" id="PS00583">
    <property type="entry name" value="PFKB_KINASES_1"/>
    <property type="match status" value="1"/>
</dbReference>
<evidence type="ECO:0000256" key="1">
    <source>
        <dbReference type="ARBA" id="ARBA00010688"/>
    </source>
</evidence>
<gene>
    <name evidence="6" type="ORF">G5C51_36420</name>
</gene>
<dbReference type="Gene3D" id="3.40.1190.20">
    <property type="match status" value="1"/>
</dbReference>
<dbReference type="AlphaFoldDB" id="A0A6G4UCB9"/>
<evidence type="ECO:0000256" key="3">
    <source>
        <dbReference type="ARBA" id="ARBA00022777"/>
    </source>
</evidence>
<dbReference type="PANTHER" id="PTHR10584">
    <property type="entry name" value="SUGAR KINASE"/>
    <property type="match status" value="1"/>
</dbReference>
<organism evidence="6 7">
    <name type="scientific">Streptomyces coryli</name>
    <dbReference type="NCBI Taxonomy" id="1128680"/>
    <lineage>
        <taxon>Bacteria</taxon>
        <taxon>Bacillati</taxon>
        <taxon>Actinomycetota</taxon>
        <taxon>Actinomycetes</taxon>
        <taxon>Kitasatosporales</taxon>
        <taxon>Streptomycetaceae</taxon>
        <taxon>Streptomyces</taxon>
    </lineage>
</organism>
<dbReference type="EMBL" id="JAAKZV010000286">
    <property type="protein sequence ID" value="NGN69360.1"/>
    <property type="molecule type" value="Genomic_DNA"/>
</dbReference>
<dbReference type="InterPro" id="IPR011611">
    <property type="entry name" value="PfkB_dom"/>
</dbReference>
<evidence type="ECO:0000256" key="4">
    <source>
        <dbReference type="RuleBase" id="RU003704"/>
    </source>
</evidence>
<keyword evidence="3 4" id="KW-0418">Kinase</keyword>
<comment type="caution">
    <text evidence="6">The sequence shown here is derived from an EMBL/GenBank/DDBJ whole genome shotgun (WGS) entry which is preliminary data.</text>
</comment>
<dbReference type="GO" id="GO:0016301">
    <property type="term" value="F:kinase activity"/>
    <property type="evidence" value="ECO:0007669"/>
    <property type="project" value="UniProtKB-KW"/>
</dbReference>
<proteinExistence type="inferred from homology"/>
<dbReference type="PRINTS" id="PR00990">
    <property type="entry name" value="RIBOKINASE"/>
</dbReference>
<protein>
    <recommendedName>
        <fullName evidence="5">Carbohydrate kinase PfkB domain-containing protein</fullName>
    </recommendedName>
</protein>
<comment type="similarity">
    <text evidence="1 4">Belongs to the carbohydrate kinase PfkB family.</text>
</comment>
<dbReference type="PROSITE" id="PS00584">
    <property type="entry name" value="PFKB_KINASES_2"/>
    <property type="match status" value="1"/>
</dbReference>
<dbReference type="Pfam" id="PF00294">
    <property type="entry name" value="PfkB"/>
    <property type="match status" value="1"/>
</dbReference>
<accession>A0A6G4UCB9</accession>
<evidence type="ECO:0000313" key="7">
    <source>
        <dbReference type="Proteomes" id="UP000481583"/>
    </source>
</evidence>
<dbReference type="Proteomes" id="UP000481583">
    <property type="component" value="Unassembled WGS sequence"/>
</dbReference>
<keyword evidence="2 4" id="KW-0808">Transferase</keyword>
<feature type="domain" description="Carbohydrate kinase PfkB" evidence="5">
    <location>
        <begin position="11"/>
        <end position="294"/>
    </location>
</feature>